<dbReference type="RefSeq" id="WP_211339174.1">
    <property type="nucleotide sequence ID" value="NZ_CALFQU010000011.1"/>
</dbReference>
<name>A0A3N2DDA9_9MICO</name>
<evidence type="ECO:0000256" key="5">
    <source>
        <dbReference type="ARBA" id="ARBA00022989"/>
    </source>
</evidence>
<keyword evidence="4 8" id="KW-0812">Transmembrane</keyword>
<comment type="similarity">
    <text evidence="2">Belongs to the MscS (TC 1.A.23) family.</text>
</comment>
<proteinExistence type="inferred from homology"/>
<evidence type="ECO:0000256" key="4">
    <source>
        <dbReference type="ARBA" id="ARBA00022692"/>
    </source>
</evidence>
<dbReference type="SUPFAM" id="SSF82689">
    <property type="entry name" value="Mechanosensitive channel protein MscS (YggB), C-terminal domain"/>
    <property type="match status" value="1"/>
</dbReference>
<evidence type="ECO:0000259" key="9">
    <source>
        <dbReference type="Pfam" id="PF00924"/>
    </source>
</evidence>
<dbReference type="SUPFAM" id="SSF82861">
    <property type="entry name" value="Mechanosensitive channel protein MscS (YggB), transmembrane region"/>
    <property type="match status" value="1"/>
</dbReference>
<keyword evidence="3" id="KW-1003">Cell membrane</keyword>
<protein>
    <submittedName>
        <fullName evidence="11">Small conductance mechanosensitive channel</fullName>
    </submittedName>
</protein>
<keyword evidence="6 8" id="KW-0472">Membrane</keyword>
<feature type="transmembrane region" description="Helical" evidence="8">
    <location>
        <begin position="135"/>
        <end position="157"/>
    </location>
</feature>
<keyword evidence="5 8" id="KW-1133">Transmembrane helix</keyword>
<dbReference type="PANTHER" id="PTHR30460">
    <property type="entry name" value="MODERATE CONDUCTANCE MECHANOSENSITIVE CHANNEL YBIO"/>
    <property type="match status" value="1"/>
</dbReference>
<dbReference type="InterPro" id="IPR011014">
    <property type="entry name" value="MscS_channel_TM-2"/>
</dbReference>
<evidence type="ECO:0000256" key="3">
    <source>
        <dbReference type="ARBA" id="ARBA00022475"/>
    </source>
</evidence>
<comment type="caution">
    <text evidence="11">The sequence shown here is derived from an EMBL/GenBank/DDBJ whole genome shotgun (WGS) entry which is preliminary data.</text>
</comment>
<dbReference type="EMBL" id="RKHQ01000001">
    <property type="protein sequence ID" value="ROR97722.1"/>
    <property type="molecule type" value="Genomic_DNA"/>
</dbReference>
<dbReference type="SUPFAM" id="SSF50182">
    <property type="entry name" value="Sm-like ribonucleoproteins"/>
    <property type="match status" value="1"/>
</dbReference>
<feature type="transmembrane region" description="Helical" evidence="8">
    <location>
        <begin position="46"/>
        <end position="66"/>
    </location>
</feature>
<dbReference type="AlphaFoldDB" id="A0A3N2DDA9"/>
<dbReference type="InterPro" id="IPR010920">
    <property type="entry name" value="LSM_dom_sf"/>
</dbReference>
<evidence type="ECO:0000259" key="10">
    <source>
        <dbReference type="Pfam" id="PF21088"/>
    </source>
</evidence>
<dbReference type="GO" id="GO:0005886">
    <property type="term" value="C:plasma membrane"/>
    <property type="evidence" value="ECO:0007669"/>
    <property type="project" value="UniProtKB-SubCell"/>
</dbReference>
<gene>
    <name evidence="11" type="ORF">EDD28_2328</name>
</gene>
<keyword evidence="12" id="KW-1185">Reference proteome</keyword>
<sequence>MILASDDPTGVGSPAPADPSSPTPSTDGVVEEQAKQAWDWFTGAPLRSIVIVLVGLLLVVVARWVLARIMRRLAAAPLPAVDAAGRVTVTLGEVPGDHARARRVTTLHQLLASTIGVVVTIVVVIMVLAEWGVNVAPLIASAGIAGVAIAFGAQSLVSDVVSGLFMLTESQYNVGDRVELGAAGSVLAAGVVEEVGLRVTTVRDDDGRLWYVRNGQIQRVANESQGWSLALVDVALAPGGDVPAIRDEVDELVRQVVAEDALQGVVLPDHEPSVRVSDISATAAVLQVRVRAEPGQNHRLASILRQRLYRFLTSRGIELA</sequence>
<feature type="region of interest" description="Disordered" evidence="7">
    <location>
        <begin position="1"/>
        <end position="29"/>
    </location>
</feature>
<evidence type="ECO:0000256" key="7">
    <source>
        <dbReference type="SAM" id="MobiDB-lite"/>
    </source>
</evidence>
<dbReference type="InterPro" id="IPR023408">
    <property type="entry name" value="MscS_beta-dom_sf"/>
</dbReference>
<dbReference type="PANTHER" id="PTHR30460:SF0">
    <property type="entry name" value="MODERATE CONDUCTANCE MECHANOSENSITIVE CHANNEL YBIO"/>
    <property type="match status" value="1"/>
</dbReference>
<feature type="domain" description="Mechanosensitive ion channel MscS" evidence="9">
    <location>
        <begin position="156"/>
        <end position="222"/>
    </location>
</feature>
<accession>A0A3N2DDA9</accession>
<evidence type="ECO:0000256" key="2">
    <source>
        <dbReference type="ARBA" id="ARBA00008017"/>
    </source>
</evidence>
<dbReference type="Pfam" id="PF00924">
    <property type="entry name" value="MS_channel_2nd"/>
    <property type="match status" value="1"/>
</dbReference>
<dbReference type="Pfam" id="PF21088">
    <property type="entry name" value="MS_channel_1st"/>
    <property type="match status" value="1"/>
</dbReference>
<dbReference type="InterPro" id="IPR006685">
    <property type="entry name" value="MscS_channel_2nd"/>
</dbReference>
<evidence type="ECO:0000313" key="11">
    <source>
        <dbReference type="EMBL" id="ROR97722.1"/>
    </source>
</evidence>
<dbReference type="FunFam" id="2.30.30.60:FF:000001">
    <property type="entry name" value="MscS Mechanosensitive ion channel"/>
    <property type="match status" value="1"/>
</dbReference>
<evidence type="ECO:0000256" key="8">
    <source>
        <dbReference type="SAM" id="Phobius"/>
    </source>
</evidence>
<evidence type="ECO:0000313" key="12">
    <source>
        <dbReference type="Proteomes" id="UP000275356"/>
    </source>
</evidence>
<dbReference type="InterPro" id="IPR045276">
    <property type="entry name" value="YbiO_bact"/>
</dbReference>
<dbReference type="Proteomes" id="UP000275356">
    <property type="component" value="Unassembled WGS sequence"/>
</dbReference>
<dbReference type="Gene3D" id="2.30.30.60">
    <property type="match status" value="1"/>
</dbReference>
<comment type="subcellular location">
    <subcellularLocation>
        <location evidence="1">Cell membrane</location>
        <topology evidence="1">Multi-pass membrane protein</topology>
    </subcellularLocation>
</comment>
<reference evidence="11 12" key="1">
    <citation type="submission" date="2018-11" db="EMBL/GenBank/DDBJ databases">
        <title>Sequencing the genomes of 1000 actinobacteria strains.</title>
        <authorList>
            <person name="Klenk H.-P."/>
        </authorList>
    </citation>
    <scope>NUCLEOTIDE SEQUENCE [LARGE SCALE GENOMIC DNA]</scope>
    <source>
        <strain evidence="11 12">DSM 13521</strain>
    </source>
</reference>
<dbReference type="Gene3D" id="1.10.287.1260">
    <property type="match status" value="1"/>
</dbReference>
<dbReference type="GO" id="GO:0008381">
    <property type="term" value="F:mechanosensitive monoatomic ion channel activity"/>
    <property type="evidence" value="ECO:0007669"/>
    <property type="project" value="InterPro"/>
</dbReference>
<dbReference type="InterPro" id="IPR049142">
    <property type="entry name" value="MS_channel_1st"/>
</dbReference>
<evidence type="ECO:0000256" key="6">
    <source>
        <dbReference type="ARBA" id="ARBA00023136"/>
    </source>
</evidence>
<feature type="transmembrane region" description="Helical" evidence="8">
    <location>
        <begin position="110"/>
        <end position="129"/>
    </location>
</feature>
<evidence type="ECO:0000256" key="1">
    <source>
        <dbReference type="ARBA" id="ARBA00004651"/>
    </source>
</evidence>
<organism evidence="11 12">
    <name type="scientific">Salana multivorans</name>
    <dbReference type="NCBI Taxonomy" id="120377"/>
    <lineage>
        <taxon>Bacteria</taxon>
        <taxon>Bacillati</taxon>
        <taxon>Actinomycetota</taxon>
        <taxon>Actinomycetes</taxon>
        <taxon>Micrococcales</taxon>
        <taxon>Beutenbergiaceae</taxon>
        <taxon>Salana</taxon>
    </lineage>
</organism>
<dbReference type="InterPro" id="IPR011066">
    <property type="entry name" value="MscS_channel_C_sf"/>
</dbReference>
<feature type="domain" description="Mechanosensitive ion channel transmembrane helices 2/3" evidence="10">
    <location>
        <begin position="117"/>
        <end position="154"/>
    </location>
</feature>